<protein>
    <submittedName>
        <fullName evidence="1">Sporulation and spore germination related protein</fullName>
    </submittedName>
</protein>
<gene>
    <name evidence="1" type="ORF">BcabD6B2_22030</name>
</gene>
<proteinExistence type="predicted"/>
<organism evidence="1 2">
    <name type="scientific">Babesia caballi</name>
    <dbReference type="NCBI Taxonomy" id="5871"/>
    <lineage>
        <taxon>Eukaryota</taxon>
        <taxon>Sar</taxon>
        <taxon>Alveolata</taxon>
        <taxon>Apicomplexa</taxon>
        <taxon>Aconoidasida</taxon>
        <taxon>Piroplasmida</taxon>
        <taxon>Babesiidae</taxon>
        <taxon>Babesia</taxon>
    </lineage>
</organism>
<comment type="caution">
    <text evidence="1">The sequence shown here is derived from an EMBL/GenBank/DDBJ whole genome shotgun (WGS) entry which is preliminary data.</text>
</comment>
<keyword evidence="2" id="KW-1185">Reference proteome</keyword>
<evidence type="ECO:0000313" key="1">
    <source>
        <dbReference type="EMBL" id="GIX62768.1"/>
    </source>
</evidence>
<evidence type="ECO:0000313" key="2">
    <source>
        <dbReference type="Proteomes" id="UP001497744"/>
    </source>
</evidence>
<dbReference type="EMBL" id="BPLF01000002">
    <property type="protein sequence ID" value="GIX62768.1"/>
    <property type="molecule type" value="Genomic_DNA"/>
</dbReference>
<dbReference type="RefSeq" id="XP_067714837.1">
    <property type="nucleotide sequence ID" value="XM_067858736.1"/>
</dbReference>
<dbReference type="Proteomes" id="UP001497744">
    <property type="component" value="Unassembled WGS sequence"/>
</dbReference>
<name>A0AAV4LS08_BABCB</name>
<sequence>MAQGNNQLVQHLPDEADVGHNGELVNFEFGAHFCHLFDEVPQVDALATQLEFVQRVSDIHGPVGPPLVQVVQHGRQQRELV</sequence>
<reference evidence="1 2" key="1">
    <citation type="submission" date="2021-06" db="EMBL/GenBank/DDBJ databases">
        <title>Genome sequence of Babesia caballi.</title>
        <authorList>
            <person name="Yamagishi J."/>
            <person name="Kidaka T."/>
            <person name="Ochi A."/>
        </authorList>
    </citation>
    <scope>NUCLEOTIDE SEQUENCE [LARGE SCALE GENOMIC DNA]</scope>
    <source>
        <strain evidence="1">USDA-D6B2</strain>
    </source>
</reference>
<accession>A0AAV4LS08</accession>
<dbReference type="AlphaFoldDB" id="A0AAV4LS08"/>
<dbReference type="GeneID" id="94194249"/>